<dbReference type="PRINTS" id="PR01959">
    <property type="entry name" value="SBIMPHPHTASE"/>
</dbReference>
<gene>
    <name evidence="8" type="ORF">GCM10008942_26710</name>
</gene>
<evidence type="ECO:0000256" key="2">
    <source>
        <dbReference type="ARBA" id="ARBA00001946"/>
    </source>
</evidence>
<dbReference type="InterPro" id="IPR022337">
    <property type="entry name" value="Inositol_monophosphatase_SuhB"/>
</dbReference>
<evidence type="ECO:0000256" key="4">
    <source>
        <dbReference type="ARBA" id="ARBA00022723"/>
    </source>
</evidence>
<evidence type="ECO:0000256" key="5">
    <source>
        <dbReference type="ARBA" id="ARBA00022801"/>
    </source>
</evidence>
<comment type="similarity">
    <text evidence="3 7">Belongs to the inositol monophosphatase superfamily.</text>
</comment>
<comment type="catalytic activity">
    <reaction evidence="1 7">
        <text>a myo-inositol phosphate + H2O = myo-inositol + phosphate</text>
        <dbReference type="Rhea" id="RHEA:24056"/>
        <dbReference type="ChEBI" id="CHEBI:15377"/>
        <dbReference type="ChEBI" id="CHEBI:17268"/>
        <dbReference type="ChEBI" id="CHEBI:43474"/>
        <dbReference type="ChEBI" id="CHEBI:84139"/>
        <dbReference type="EC" id="3.1.3.25"/>
    </reaction>
</comment>
<dbReference type="PANTHER" id="PTHR20854">
    <property type="entry name" value="INOSITOL MONOPHOSPHATASE"/>
    <property type="match status" value="1"/>
</dbReference>
<evidence type="ECO:0000313" key="8">
    <source>
        <dbReference type="EMBL" id="GAA0576517.1"/>
    </source>
</evidence>
<evidence type="ECO:0000313" key="9">
    <source>
        <dbReference type="Proteomes" id="UP001499951"/>
    </source>
</evidence>
<keyword evidence="5 7" id="KW-0378">Hydrolase</keyword>
<dbReference type="RefSeq" id="WP_166936448.1">
    <property type="nucleotide sequence ID" value="NZ_BAAADD010000007.1"/>
</dbReference>
<comment type="caution">
    <text evidence="8">The sequence shown here is derived from an EMBL/GenBank/DDBJ whole genome shotgun (WGS) entry which is preliminary data.</text>
</comment>
<dbReference type="SUPFAM" id="SSF56655">
    <property type="entry name" value="Carbohydrate phosphatase"/>
    <property type="match status" value="1"/>
</dbReference>
<evidence type="ECO:0000256" key="6">
    <source>
        <dbReference type="ARBA" id="ARBA00022842"/>
    </source>
</evidence>
<evidence type="ECO:0000256" key="1">
    <source>
        <dbReference type="ARBA" id="ARBA00001033"/>
    </source>
</evidence>
<dbReference type="CDD" id="cd01639">
    <property type="entry name" value="IMPase"/>
    <property type="match status" value="1"/>
</dbReference>
<organism evidence="8 9">
    <name type="scientific">Rhizomicrobium electricum</name>
    <dbReference type="NCBI Taxonomy" id="480070"/>
    <lineage>
        <taxon>Bacteria</taxon>
        <taxon>Pseudomonadati</taxon>
        <taxon>Pseudomonadota</taxon>
        <taxon>Alphaproteobacteria</taxon>
        <taxon>Micropepsales</taxon>
        <taxon>Micropepsaceae</taxon>
        <taxon>Rhizomicrobium</taxon>
    </lineage>
</organism>
<name>A0ABP3PV64_9PROT</name>
<dbReference type="Proteomes" id="UP001499951">
    <property type="component" value="Unassembled WGS sequence"/>
</dbReference>
<reference evidence="9" key="1">
    <citation type="journal article" date="2019" name="Int. J. Syst. Evol. Microbiol.">
        <title>The Global Catalogue of Microorganisms (GCM) 10K type strain sequencing project: providing services to taxonomists for standard genome sequencing and annotation.</title>
        <authorList>
            <consortium name="The Broad Institute Genomics Platform"/>
            <consortium name="The Broad Institute Genome Sequencing Center for Infectious Disease"/>
            <person name="Wu L."/>
            <person name="Ma J."/>
        </authorList>
    </citation>
    <scope>NUCLEOTIDE SEQUENCE [LARGE SCALE GENOMIC DNA]</scope>
    <source>
        <strain evidence="9">JCM 15089</strain>
    </source>
</reference>
<comment type="cofactor">
    <cofactor evidence="2 7">
        <name>Mg(2+)</name>
        <dbReference type="ChEBI" id="CHEBI:18420"/>
    </cofactor>
</comment>
<evidence type="ECO:0000256" key="7">
    <source>
        <dbReference type="RuleBase" id="RU364068"/>
    </source>
</evidence>
<protein>
    <recommendedName>
        <fullName evidence="7">Inositol-1-monophosphatase</fullName>
        <ecNumber evidence="7">3.1.3.25</ecNumber>
    </recommendedName>
</protein>
<dbReference type="PROSITE" id="PS00630">
    <property type="entry name" value="IMP_2"/>
    <property type="match status" value="1"/>
</dbReference>
<keyword evidence="6 7" id="KW-0460">Magnesium</keyword>
<accession>A0ABP3PV64</accession>
<dbReference type="PANTHER" id="PTHR20854:SF4">
    <property type="entry name" value="INOSITOL-1-MONOPHOSPHATASE-RELATED"/>
    <property type="match status" value="1"/>
</dbReference>
<evidence type="ECO:0000256" key="3">
    <source>
        <dbReference type="ARBA" id="ARBA00009759"/>
    </source>
</evidence>
<dbReference type="EMBL" id="BAAADD010000007">
    <property type="protein sequence ID" value="GAA0576517.1"/>
    <property type="molecule type" value="Genomic_DNA"/>
</dbReference>
<keyword evidence="9" id="KW-1185">Reference proteome</keyword>
<dbReference type="InterPro" id="IPR033942">
    <property type="entry name" value="IMPase"/>
</dbReference>
<dbReference type="Gene3D" id="3.40.190.80">
    <property type="match status" value="1"/>
</dbReference>
<sequence>MPYLSPALNVMVAAARKAARPLIRDFGELENLQVSHKGPADFVSNADERTERILYEELTKARPGYGFLGEEGGFREGPDKTHRFIIDPIDGTTNFLHGVPIFAISIALEREGQLQSAVIYNPISDELYVAEKGHGAYLNDKRLRVAARKSLPETLMATGIPYMARGTDEERERSLAEVKAIVSRTSGIRRCGAASLDLAFTAAGRFDAFWERGLNPWDIAAGILLVREAGGLVTNLNGSSDPFSNGDVLATNETLHPQLMAILQNPFS</sequence>
<dbReference type="Gene3D" id="3.30.540.10">
    <property type="entry name" value="Fructose-1,6-Bisphosphatase, subunit A, domain 1"/>
    <property type="match status" value="1"/>
</dbReference>
<dbReference type="InterPro" id="IPR020583">
    <property type="entry name" value="Inositol_monoP_metal-BS"/>
</dbReference>
<dbReference type="EC" id="3.1.3.25" evidence="7"/>
<dbReference type="Pfam" id="PF00459">
    <property type="entry name" value="Inositol_P"/>
    <property type="match status" value="1"/>
</dbReference>
<proteinExistence type="inferred from homology"/>
<dbReference type="PRINTS" id="PR00377">
    <property type="entry name" value="IMPHPHTASES"/>
</dbReference>
<dbReference type="InterPro" id="IPR000760">
    <property type="entry name" value="Inositol_monophosphatase-like"/>
</dbReference>
<dbReference type="PROSITE" id="PS00629">
    <property type="entry name" value="IMP_1"/>
    <property type="match status" value="1"/>
</dbReference>
<keyword evidence="4 7" id="KW-0479">Metal-binding</keyword>
<dbReference type="InterPro" id="IPR020550">
    <property type="entry name" value="Inositol_monophosphatase_CS"/>
</dbReference>